<accession>A0A5J9TYA4</accession>
<dbReference type="EMBL" id="RWGY01000031">
    <property type="protein sequence ID" value="TVU16306.1"/>
    <property type="molecule type" value="Genomic_DNA"/>
</dbReference>
<dbReference type="Proteomes" id="UP000324897">
    <property type="component" value="Unassembled WGS sequence"/>
</dbReference>
<evidence type="ECO:0000256" key="1">
    <source>
        <dbReference type="SAM" id="MobiDB-lite"/>
    </source>
</evidence>
<dbReference type="PANTHER" id="PTHR33743">
    <property type="entry name" value="PROTEIN GOLVEN 6-RELATED"/>
    <property type="match status" value="1"/>
</dbReference>
<feature type="chain" id="PRO_5023833336" evidence="2">
    <location>
        <begin position="22"/>
        <end position="191"/>
    </location>
</feature>
<organism evidence="3 4">
    <name type="scientific">Eragrostis curvula</name>
    <name type="common">weeping love grass</name>
    <dbReference type="NCBI Taxonomy" id="38414"/>
    <lineage>
        <taxon>Eukaryota</taxon>
        <taxon>Viridiplantae</taxon>
        <taxon>Streptophyta</taxon>
        <taxon>Embryophyta</taxon>
        <taxon>Tracheophyta</taxon>
        <taxon>Spermatophyta</taxon>
        <taxon>Magnoliopsida</taxon>
        <taxon>Liliopsida</taxon>
        <taxon>Poales</taxon>
        <taxon>Poaceae</taxon>
        <taxon>PACMAD clade</taxon>
        <taxon>Chloridoideae</taxon>
        <taxon>Eragrostideae</taxon>
        <taxon>Eragrostidinae</taxon>
        <taxon>Eragrostis</taxon>
    </lineage>
</organism>
<proteinExistence type="predicted"/>
<dbReference type="OrthoDB" id="678894at2759"/>
<evidence type="ECO:0000313" key="4">
    <source>
        <dbReference type="Proteomes" id="UP000324897"/>
    </source>
</evidence>
<evidence type="ECO:0000313" key="3">
    <source>
        <dbReference type="EMBL" id="TVU16306.1"/>
    </source>
</evidence>
<dbReference type="InterPro" id="IPR049306">
    <property type="entry name" value="GLV1-2"/>
</dbReference>
<keyword evidence="2" id="KW-0732">Signal</keyword>
<reference evidence="3 4" key="1">
    <citation type="journal article" date="2019" name="Sci. Rep.">
        <title>A high-quality genome of Eragrostis curvula grass provides insights into Poaceae evolution and supports new strategies to enhance forage quality.</title>
        <authorList>
            <person name="Carballo J."/>
            <person name="Santos B.A.C.M."/>
            <person name="Zappacosta D."/>
            <person name="Garbus I."/>
            <person name="Selva J.P."/>
            <person name="Gallo C.A."/>
            <person name="Diaz A."/>
            <person name="Albertini E."/>
            <person name="Caccamo M."/>
            <person name="Echenique V."/>
        </authorList>
    </citation>
    <scope>NUCLEOTIDE SEQUENCE [LARGE SCALE GENOMIC DNA]</scope>
    <source>
        <strain evidence="4">cv. Victoria</strain>
        <tissue evidence="3">Leaf</tissue>
    </source>
</reference>
<dbReference type="PANTHER" id="PTHR33743:SF19">
    <property type="entry name" value="PROTEIN GOLVEN 6"/>
    <property type="match status" value="1"/>
</dbReference>
<comment type="caution">
    <text evidence="3">The sequence shown here is derived from an EMBL/GenBank/DDBJ whole genome shotgun (WGS) entry which is preliminary data.</text>
</comment>
<name>A0A5J9TYA4_9POAL</name>
<sequence>MRTSVAFASLLLLLLAATAHGIRPDRQLQEAINKKQEMGDPKPGEASIAHSVNKNCDLDGHCSSSGTMKQMTPTVVAKDSQVTISAYAGPRFHEDYYGPRTAKTPPTHARSGAVKQTQGLTGNNGHNTTVVEAGATTTAQAGRHEAKATTSQEELDAATPRVPWQGQTYPDIMDIAGMDYSPAQRRSPIHN</sequence>
<gene>
    <name evidence="3" type="ORF">EJB05_39863</name>
</gene>
<feature type="compositionally biased region" description="Polar residues" evidence="1">
    <location>
        <begin position="114"/>
        <end position="127"/>
    </location>
</feature>
<dbReference type="Gramene" id="TVU16306">
    <property type="protein sequence ID" value="TVU16306"/>
    <property type="gene ID" value="EJB05_39863"/>
</dbReference>
<feature type="signal peptide" evidence="2">
    <location>
        <begin position="1"/>
        <end position="21"/>
    </location>
</feature>
<keyword evidence="4" id="KW-1185">Reference proteome</keyword>
<dbReference type="AlphaFoldDB" id="A0A5J9TYA4"/>
<feature type="region of interest" description="Disordered" evidence="1">
    <location>
        <begin position="102"/>
        <end position="167"/>
    </location>
</feature>
<dbReference type="Pfam" id="PF21529">
    <property type="entry name" value="GLV1-2"/>
    <property type="match status" value="1"/>
</dbReference>
<evidence type="ECO:0000256" key="2">
    <source>
        <dbReference type="SAM" id="SignalP"/>
    </source>
</evidence>
<feature type="compositionally biased region" description="Low complexity" evidence="1">
    <location>
        <begin position="128"/>
        <end position="141"/>
    </location>
</feature>
<protein>
    <submittedName>
        <fullName evidence="3">Uncharacterized protein</fullName>
    </submittedName>
</protein>